<gene>
    <name evidence="1" type="ORF">PVAP13_9NG514014</name>
</gene>
<dbReference type="EMBL" id="CM029054">
    <property type="protein sequence ID" value="KAG2540417.1"/>
    <property type="molecule type" value="Genomic_DNA"/>
</dbReference>
<sequence length="132" mass="14801">MRRATCPRARAAGATRAAWCSCAGLHPVDPTGNRQQLPLRSLFGSLMVELADGGNWADGTPPWWMRKTGIPIRRLSLMNWSLQVDRMTLLSKLDLSISPRSATSRLERHAPTTTTLLRQLHLCFSLLFEFVN</sequence>
<accession>A0A8T0MTM9</accession>
<dbReference type="Proteomes" id="UP000823388">
    <property type="component" value="Chromosome 9N"/>
</dbReference>
<proteinExistence type="predicted"/>
<protein>
    <submittedName>
        <fullName evidence="1">Uncharacterized protein</fullName>
    </submittedName>
</protein>
<keyword evidence="2" id="KW-1185">Reference proteome</keyword>
<reference evidence="1" key="1">
    <citation type="submission" date="2020-05" db="EMBL/GenBank/DDBJ databases">
        <title>WGS assembly of Panicum virgatum.</title>
        <authorList>
            <person name="Lovell J.T."/>
            <person name="Jenkins J."/>
            <person name="Shu S."/>
            <person name="Juenger T.E."/>
            <person name="Schmutz J."/>
        </authorList>
    </citation>
    <scope>NUCLEOTIDE SEQUENCE</scope>
    <source>
        <strain evidence="1">AP13</strain>
    </source>
</reference>
<evidence type="ECO:0000313" key="1">
    <source>
        <dbReference type="EMBL" id="KAG2540417.1"/>
    </source>
</evidence>
<evidence type="ECO:0000313" key="2">
    <source>
        <dbReference type="Proteomes" id="UP000823388"/>
    </source>
</evidence>
<name>A0A8T0MTM9_PANVG</name>
<dbReference type="AlphaFoldDB" id="A0A8T0MTM9"/>
<organism evidence="1 2">
    <name type="scientific">Panicum virgatum</name>
    <name type="common">Blackwell switchgrass</name>
    <dbReference type="NCBI Taxonomy" id="38727"/>
    <lineage>
        <taxon>Eukaryota</taxon>
        <taxon>Viridiplantae</taxon>
        <taxon>Streptophyta</taxon>
        <taxon>Embryophyta</taxon>
        <taxon>Tracheophyta</taxon>
        <taxon>Spermatophyta</taxon>
        <taxon>Magnoliopsida</taxon>
        <taxon>Liliopsida</taxon>
        <taxon>Poales</taxon>
        <taxon>Poaceae</taxon>
        <taxon>PACMAD clade</taxon>
        <taxon>Panicoideae</taxon>
        <taxon>Panicodae</taxon>
        <taxon>Paniceae</taxon>
        <taxon>Panicinae</taxon>
        <taxon>Panicum</taxon>
        <taxon>Panicum sect. Hiantes</taxon>
    </lineage>
</organism>
<comment type="caution">
    <text evidence="1">The sequence shown here is derived from an EMBL/GenBank/DDBJ whole genome shotgun (WGS) entry which is preliminary data.</text>
</comment>